<comment type="caution">
    <text evidence="9">The sequence shown here is derived from an EMBL/GenBank/DDBJ whole genome shotgun (WGS) entry which is preliminary data.</text>
</comment>
<evidence type="ECO:0000256" key="7">
    <source>
        <dbReference type="ARBA" id="ARBA00024033"/>
    </source>
</evidence>
<evidence type="ECO:0000313" key="9">
    <source>
        <dbReference type="EMBL" id="NMJ41698.1"/>
    </source>
</evidence>
<evidence type="ECO:0000256" key="1">
    <source>
        <dbReference type="ARBA" id="ARBA00004651"/>
    </source>
</evidence>
<evidence type="ECO:0000313" key="10">
    <source>
        <dbReference type="Proteomes" id="UP000548582"/>
    </source>
</evidence>
<keyword evidence="4 8" id="KW-0812">Transmembrane</keyword>
<feature type="transmembrane region" description="Helical" evidence="8">
    <location>
        <begin position="104"/>
        <end position="127"/>
    </location>
</feature>
<accession>A0A848EED6</accession>
<organism evidence="9 10">
    <name type="scientific">Neoroseomonas marina</name>
    <dbReference type="NCBI Taxonomy" id="1232220"/>
    <lineage>
        <taxon>Bacteria</taxon>
        <taxon>Pseudomonadati</taxon>
        <taxon>Pseudomonadota</taxon>
        <taxon>Alphaproteobacteria</taxon>
        <taxon>Acetobacterales</taxon>
        <taxon>Acetobacteraceae</taxon>
        <taxon>Neoroseomonas</taxon>
    </lineage>
</organism>
<dbReference type="Pfam" id="PF09594">
    <property type="entry name" value="GT87"/>
    <property type="match status" value="1"/>
</dbReference>
<keyword evidence="5 8" id="KW-1133">Transmembrane helix</keyword>
<evidence type="ECO:0000256" key="6">
    <source>
        <dbReference type="ARBA" id="ARBA00023136"/>
    </source>
</evidence>
<dbReference type="RefSeq" id="WP_170053949.1">
    <property type="nucleotide sequence ID" value="NZ_JABBKX010000003.1"/>
</dbReference>
<feature type="transmembrane region" description="Helical" evidence="8">
    <location>
        <begin position="183"/>
        <end position="208"/>
    </location>
</feature>
<evidence type="ECO:0000256" key="4">
    <source>
        <dbReference type="ARBA" id="ARBA00022692"/>
    </source>
</evidence>
<feature type="transmembrane region" description="Helical" evidence="8">
    <location>
        <begin position="214"/>
        <end position="234"/>
    </location>
</feature>
<keyword evidence="2" id="KW-1003">Cell membrane</keyword>
<name>A0A848EED6_9PROT</name>
<comment type="similarity">
    <text evidence="7">Belongs to the glycosyltransferase 87 family.</text>
</comment>
<sequence length="401" mass="42587">MLPPPAARIIRTFREPVWLTEDRVRAVCGLGASAFAGAAAVLLAIGGGRDPWIGFDFASFWSASVLLLEGRPLAVYDTQAHFAVQLRHFDGVVPGWSAFFYPPVYLLVCAPLAVLPYGIALILWVVATTAALAAGVVRMAGRAAIVPVLAFPAIWVNAGFGQNGALSAALLAWGAWLIDRRPVLAGICFGSLCYKPQIALAVPVALLAARRWRVSAAACTTVIAWAAVATFAFGRDIWAAFLRQAPIAREGLEAGEAGFEKIVSIFAAARMLGLPPATAYAVHGAMAALAAAALIALTWRRPGGLAEGATICAATLFLSPFLLVYDLAIVVLPMAWFVLRLRADGKTLPWEVIGLVLLGFTPLLAWSLTRLLGVQAAPLVALLLFVLVARRLHVEARRRLA</sequence>
<keyword evidence="10" id="KW-1185">Reference proteome</keyword>
<dbReference type="GO" id="GO:0016758">
    <property type="term" value="F:hexosyltransferase activity"/>
    <property type="evidence" value="ECO:0007669"/>
    <property type="project" value="InterPro"/>
</dbReference>
<dbReference type="EMBL" id="JABBKX010000003">
    <property type="protein sequence ID" value="NMJ41698.1"/>
    <property type="molecule type" value="Genomic_DNA"/>
</dbReference>
<evidence type="ECO:0000256" key="8">
    <source>
        <dbReference type="SAM" id="Phobius"/>
    </source>
</evidence>
<feature type="transmembrane region" description="Helical" evidence="8">
    <location>
        <begin position="277"/>
        <end position="297"/>
    </location>
</feature>
<feature type="transmembrane region" description="Helical" evidence="8">
    <location>
        <begin position="139"/>
        <end position="156"/>
    </location>
</feature>
<dbReference type="GO" id="GO:0005886">
    <property type="term" value="C:plasma membrane"/>
    <property type="evidence" value="ECO:0007669"/>
    <property type="project" value="UniProtKB-SubCell"/>
</dbReference>
<evidence type="ECO:0000256" key="2">
    <source>
        <dbReference type="ARBA" id="ARBA00022475"/>
    </source>
</evidence>
<comment type="subcellular location">
    <subcellularLocation>
        <location evidence="1">Cell membrane</location>
        <topology evidence="1">Multi-pass membrane protein</topology>
    </subcellularLocation>
</comment>
<feature type="transmembrane region" description="Helical" evidence="8">
    <location>
        <begin position="24"/>
        <end position="45"/>
    </location>
</feature>
<evidence type="ECO:0000256" key="5">
    <source>
        <dbReference type="ARBA" id="ARBA00022989"/>
    </source>
</evidence>
<protein>
    <submittedName>
        <fullName evidence="9">DUF2029 domain-containing protein</fullName>
    </submittedName>
</protein>
<proteinExistence type="inferred from homology"/>
<gene>
    <name evidence="9" type="ORF">GWK16_10630</name>
</gene>
<feature type="transmembrane region" description="Helical" evidence="8">
    <location>
        <begin position="372"/>
        <end position="389"/>
    </location>
</feature>
<dbReference type="InterPro" id="IPR018584">
    <property type="entry name" value="GT87"/>
</dbReference>
<keyword evidence="3" id="KW-0808">Transferase</keyword>
<feature type="transmembrane region" description="Helical" evidence="8">
    <location>
        <begin position="317"/>
        <end position="339"/>
    </location>
</feature>
<reference evidence="9 10" key="1">
    <citation type="submission" date="2020-03" db="EMBL/GenBank/DDBJ databases">
        <authorList>
            <person name="Sun Q."/>
        </authorList>
    </citation>
    <scope>NUCLEOTIDE SEQUENCE [LARGE SCALE GENOMIC DNA]</scope>
    <source>
        <strain evidence="9 10">JC162</strain>
    </source>
</reference>
<keyword evidence="6 8" id="KW-0472">Membrane</keyword>
<dbReference type="AlphaFoldDB" id="A0A848EED6"/>
<evidence type="ECO:0000256" key="3">
    <source>
        <dbReference type="ARBA" id="ARBA00022679"/>
    </source>
</evidence>
<dbReference type="Proteomes" id="UP000548582">
    <property type="component" value="Unassembled WGS sequence"/>
</dbReference>